<dbReference type="InterPro" id="IPR013320">
    <property type="entry name" value="ConA-like_dom_sf"/>
</dbReference>
<protein>
    <submittedName>
        <fullName evidence="1">Uncharacterized protein</fullName>
    </submittedName>
</protein>
<keyword evidence="2" id="KW-1185">Reference proteome</keyword>
<sequence length="178" mass="19027">MLPTRLMGLFSTTTTTSWRGRGSSSTSSFLLLLLLLLPPSNLWWWWWCKTGPSQVAGHGQVSLVSAGANVPGEPAAETEVMSGSKLVVPHMGARVYFADGADGCAEGDYDPSVYSAINFLGKKITWTTDVSGTNCGCNAAFYLVSMQQNTEIGTCNDYYCDAQSVCGVPCGEIDLMEA</sequence>
<dbReference type="EMBL" id="CAUYUJ010020835">
    <property type="protein sequence ID" value="CAK0900748.1"/>
    <property type="molecule type" value="Genomic_DNA"/>
</dbReference>
<accession>A0ABN9XLK7</accession>
<dbReference type="Gene3D" id="2.70.100.10">
    <property type="entry name" value="Glycoside hydrolase, family 7, domain"/>
    <property type="match status" value="1"/>
</dbReference>
<proteinExistence type="predicted"/>
<dbReference type="Proteomes" id="UP001189429">
    <property type="component" value="Unassembled WGS sequence"/>
</dbReference>
<comment type="caution">
    <text evidence="1">The sequence shown here is derived from an EMBL/GenBank/DDBJ whole genome shotgun (WGS) entry which is preliminary data.</text>
</comment>
<gene>
    <name evidence="1" type="ORF">PCOR1329_LOCUS77958</name>
</gene>
<dbReference type="SUPFAM" id="SSF49899">
    <property type="entry name" value="Concanavalin A-like lectins/glucanases"/>
    <property type="match status" value="1"/>
</dbReference>
<evidence type="ECO:0000313" key="2">
    <source>
        <dbReference type="Proteomes" id="UP001189429"/>
    </source>
</evidence>
<evidence type="ECO:0000313" key="1">
    <source>
        <dbReference type="EMBL" id="CAK0900748.1"/>
    </source>
</evidence>
<reference evidence="1" key="1">
    <citation type="submission" date="2023-10" db="EMBL/GenBank/DDBJ databases">
        <authorList>
            <person name="Chen Y."/>
            <person name="Shah S."/>
            <person name="Dougan E. K."/>
            <person name="Thang M."/>
            <person name="Chan C."/>
        </authorList>
    </citation>
    <scope>NUCLEOTIDE SEQUENCE [LARGE SCALE GENOMIC DNA]</scope>
</reference>
<name>A0ABN9XLK7_9DINO</name>
<dbReference type="InterPro" id="IPR037019">
    <property type="entry name" value="Glyco_hydro_7_sf"/>
</dbReference>
<organism evidence="1 2">
    <name type="scientific">Prorocentrum cordatum</name>
    <dbReference type="NCBI Taxonomy" id="2364126"/>
    <lineage>
        <taxon>Eukaryota</taxon>
        <taxon>Sar</taxon>
        <taxon>Alveolata</taxon>
        <taxon>Dinophyceae</taxon>
        <taxon>Prorocentrales</taxon>
        <taxon>Prorocentraceae</taxon>
        <taxon>Prorocentrum</taxon>
    </lineage>
</organism>
<feature type="non-terminal residue" evidence="1">
    <location>
        <position position="178"/>
    </location>
</feature>